<feature type="transmembrane region" description="Helical" evidence="16">
    <location>
        <begin position="343"/>
        <end position="364"/>
    </location>
</feature>
<evidence type="ECO:0000256" key="11">
    <source>
        <dbReference type="ARBA" id="ARBA00023157"/>
    </source>
</evidence>
<evidence type="ECO:0000256" key="2">
    <source>
        <dbReference type="ARBA" id="ARBA00010471"/>
    </source>
</evidence>
<keyword evidence="5" id="KW-0433">Leucine-rich repeat</keyword>
<dbReference type="GeneTree" id="ENSGT00940000159311"/>
<evidence type="ECO:0000256" key="6">
    <source>
        <dbReference type="ARBA" id="ARBA00022692"/>
    </source>
</evidence>
<comment type="similarity">
    <text evidence="2">Belongs to the LRRC8 family.</text>
</comment>
<dbReference type="KEGG" id="cmk:103184633"/>
<comment type="catalytic activity">
    <reaction evidence="14">
        <text>taurine(out) = taurine(in)</text>
        <dbReference type="Rhea" id="RHEA:66328"/>
        <dbReference type="ChEBI" id="CHEBI:507393"/>
    </reaction>
</comment>
<dbReference type="GO" id="GO:0005886">
    <property type="term" value="C:plasma membrane"/>
    <property type="evidence" value="ECO:0007669"/>
    <property type="project" value="UniProtKB-SubCell"/>
</dbReference>
<dbReference type="InterPro" id="IPR021040">
    <property type="entry name" value="LRRC8_Pannexin-like"/>
</dbReference>
<evidence type="ECO:0000259" key="17">
    <source>
        <dbReference type="Pfam" id="PF12534"/>
    </source>
</evidence>
<protein>
    <submittedName>
        <fullName evidence="19">Leucine-rich repeat-containing protein 8D-like</fullName>
    </submittedName>
</protein>
<evidence type="ECO:0000313" key="19">
    <source>
        <dbReference type="Ensembl" id="ENSCMIP00000033144.1"/>
    </source>
</evidence>
<evidence type="ECO:0000259" key="18">
    <source>
        <dbReference type="Pfam" id="PF23598"/>
    </source>
</evidence>
<evidence type="ECO:0000256" key="15">
    <source>
        <dbReference type="ARBA" id="ARBA00024167"/>
    </source>
</evidence>
<evidence type="ECO:0000256" key="16">
    <source>
        <dbReference type="SAM" id="Phobius"/>
    </source>
</evidence>
<dbReference type="InParanoid" id="A0A4W3IRQ8"/>
<comment type="catalytic activity">
    <reaction evidence="13">
        <text>iodide(out) = iodide(in)</text>
        <dbReference type="Rhea" id="RHEA:66324"/>
        <dbReference type="ChEBI" id="CHEBI:16382"/>
    </reaction>
</comment>
<dbReference type="OrthoDB" id="1060944at2759"/>
<dbReference type="InterPro" id="IPR003591">
    <property type="entry name" value="Leu-rich_rpt_typical-subtyp"/>
</dbReference>
<dbReference type="PANTHER" id="PTHR48051">
    <property type="match status" value="1"/>
</dbReference>
<dbReference type="SMART" id="SM00365">
    <property type="entry name" value="LRR_SD22"/>
    <property type="match status" value="4"/>
</dbReference>
<dbReference type="GO" id="GO:0034220">
    <property type="term" value="P:monoatomic ion transmembrane transport"/>
    <property type="evidence" value="ECO:0007669"/>
    <property type="project" value="UniProtKB-KW"/>
</dbReference>
<evidence type="ECO:0000256" key="3">
    <source>
        <dbReference type="ARBA" id="ARBA00022448"/>
    </source>
</evidence>
<dbReference type="InterPro" id="IPR050216">
    <property type="entry name" value="LRR_domain-containing"/>
</dbReference>
<evidence type="ECO:0000256" key="1">
    <source>
        <dbReference type="ARBA" id="ARBA00004651"/>
    </source>
</evidence>
<keyword evidence="8 16" id="KW-1133">Transmembrane helix</keyword>
<reference evidence="19" key="5">
    <citation type="submission" date="2025-09" db="UniProtKB">
        <authorList>
            <consortium name="Ensembl"/>
        </authorList>
    </citation>
    <scope>IDENTIFICATION</scope>
</reference>
<reference evidence="20" key="1">
    <citation type="journal article" date="2006" name="Science">
        <title>Ancient noncoding elements conserved in the human genome.</title>
        <authorList>
            <person name="Venkatesh B."/>
            <person name="Kirkness E.F."/>
            <person name="Loh Y.H."/>
            <person name="Halpern A.L."/>
            <person name="Lee A.P."/>
            <person name="Johnson J."/>
            <person name="Dandona N."/>
            <person name="Viswanathan L.D."/>
            <person name="Tay A."/>
            <person name="Venter J.C."/>
            <person name="Strausberg R.L."/>
            <person name="Brenner S."/>
        </authorList>
    </citation>
    <scope>NUCLEOTIDE SEQUENCE [LARGE SCALE GENOMIC DNA]</scope>
</reference>
<keyword evidence="4" id="KW-1003">Cell membrane</keyword>
<dbReference type="PANTHER" id="PTHR48051:SF58">
    <property type="entry name" value="VOLUME-REGULATED ANION CHANNEL SUBUNIT LRRC8E"/>
    <property type="match status" value="1"/>
</dbReference>
<keyword evidence="12" id="KW-0407">Ion channel</keyword>
<keyword evidence="9" id="KW-0406">Ion transport</keyword>
<dbReference type="InterPro" id="IPR032675">
    <property type="entry name" value="LRR_dom_sf"/>
</dbReference>
<comment type="subcellular location">
    <subcellularLocation>
        <location evidence="1">Cell membrane</location>
        <topology evidence="1">Multi-pass membrane protein</topology>
    </subcellularLocation>
</comment>
<gene>
    <name evidence="19" type="primary">LOC103184633</name>
</gene>
<dbReference type="GeneID" id="103184633"/>
<evidence type="ECO:0000256" key="9">
    <source>
        <dbReference type="ARBA" id="ARBA00023065"/>
    </source>
</evidence>
<feature type="transmembrane region" description="Helical" evidence="16">
    <location>
        <begin position="288"/>
        <end position="308"/>
    </location>
</feature>
<sequence>MFTLGEITSVSSAPSSYRIFKPWWDTFMDYLAVVMLMIGIFGGTLQIYKNRSVCLPILNETMSQIINDTRVYDGVNSTVQGLGGNLVNDFHIRFKSASPLTRSQAIYAITENQTNLDFQQFFYINNLCYFSAVPWFSKYFCYFILIHTIGLMVASNFWFKFPKTSSKIEHLTFILEKCMESPWTTDALSLTASGNTEKMNPTVVIKQKEPSSATSTLKDVDERTSELLMLNESFIRGATRTNPVIQRHYQMLDKKDGEQAKALFEKVKKFRLHVEKEDSIYKLYVGQILFKTVVCSVVLIYFSLFINAVKLDILCRLKTYQLTGYEFFICTFSIAFILKKLLLLYLCTLAVYIAICIYTLVWIFRKQLKQYYFEKRGESQFSDVPNVKNDFAFLLHLIDQYDRLYCQHFSIFLSEASEKKLKALSLNTDWTMQKVQQHLTKTSKEQFELHLFMLSGFPESVYDATELQVLKVELCNDVNINPKVTQLIHLEELWIINCTVTIKAPALLYLSNQLKVLGVTFSNPDEIPDWIHSLTRLRELHLTGIINTESKALELEFLKELRYLKVLSINSNLSKIPFNVLYVAPHLFKLSIQNNNSSLAMFQNLGNMVNLAQLDLQNCALKKIPRGILHLYNLRELNLQYNELTVIEEISSFQHLRRLSCLKLCFNQINMIPKTINLLSNLEYLYISNNYILILPTNLFSIRKLRHLDLNNNQIIIIPTDIGKLLNLQFLDLSYNKISVLPDELYQCRKLKTLKLSKNSITVISGKIQQLTHLSRLELLENNLEELPVELGECSMLKKNGLLVDQYLFDSLPLEIRMAINSGTEVEVKLLLQPTISHSQLDHAVVA</sequence>
<dbReference type="Gene3D" id="3.80.10.10">
    <property type="entry name" value="Ribonuclease Inhibitor"/>
    <property type="match status" value="2"/>
</dbReference>
<dbReference type="Pfam" id="PF12534">
    <property type="entry name" value="Pannexin_like"/>
    <property type="match status" value="1"/>
</dbReference>
<dbReference type="SMART" id="SM00369">
    <property type="entry name" value="LRR_TYP"/>
    <property type="match status" value="7"/>
</dbReference>
<feature type="domain" description="Disease resistance R13L4/SHOC-2-like LRR" evidence="18">
    <location>
        <begin position="698"/>
        <end position="798"/>
    </location>
</feature>
<reference evidence="20" key="2">
    <citation type="journal article" date="2007" name="PLoS Biol.">
        <title>Survey sequencing and comparative analysis of the elephant shark (Callorhinchus milii) genome.</title>
        <authorList>
            <person name="Venkatesh B."/>
            <person name="Kirkness E.F."/>
            <person name="Loh Y.H."/>
            <person name="Halpern A.L."/>
            <person name="Lee A.P."/>
            <person name="Johnson J."/>
            <person name="Dandona N."/>
            <person name="Viswanathan L.D."/>
            <person name="Tay A."/>
            <person name="Venter J.C."/>
            <person name="Strausberg R.L."/>
            <person name="Brenner S."/>
        </authorList>
    </citation>
    <scope>NUCLEOTIDE SEQUENCE [LARGE SCALE GENOMIC DNA]</scope>
</reference>
<accession>A0A4W3IRQ8</accession>
<dbReference type="Ensembl" id="ENSCMIT00000033649.1">
    <property type="protein sequence ID" value="ENSCMIP00000033144.1"/>
    <property type="gene ID" value="ENSCMIG00000014160.1"/>
</dbReference>
<dbReference type="AlphaFoldDB" id="A0A4W3IRQ8"/>
<keyword evidence="7" id="KW-0677">Repeat</keyword>
<proteinExistence type="inferred from homology"/>
<evidence type="ECO:0000256" key="13">
    <source>
        <dbReference type="ARBA" id="ARBA00024145"/>
    </source>
</evidence>
<keyword evidence="11" id="KW-1015">Disulfide bond</keyword>
<evidence type="ECO:0000256" key="4">
    <source>
        <dbReference type="ARBA" id="ARBA00022475"/>
    </source>
</evidence>
<name>A0A4W3IRQ8_CALMI</name>
<dbReference type="InterPro" id="IPR055414">
    <property type="entry name" value="LRR_R13L4/SHOC2-like"/>
</dbReference>
<dbReference type="Pfam" id="PF13855">
    <property type="entry name" value="LRR_8"/>
    <property type="match status" value="1"/>
</dbReference>
<dbReference type="OMA" id="FICTFSI"/>
<keyword evidence="10 16" id="KW-0472">Membrane</keyword>
<evidence type="ECO:0000256" key="12">
    <source>
        <dbReference type="ARBA" id="ARBA00023303"/>
    </source>
</evidence>
<evidence type="ECO:0000256" key="14">
    <source>
        <dbReference type="ARBA" id="ARBA00024158"/>
    </source>
</evidence>
<reference evidence="20" key="3">
    <citation type="journal article" date="2014" name="Nature">
        <title>Elephant shark genome provides unique insights into gnathostome evolution.</title>
        <authorList>
            <consortium name="International Elephant Shark Genome Sequencing Consortium"/>
            <person name="Venkatesh B."/>
            <person name="Lee A.P."/>
            <person name="Ravi V."/>
            <person name="Maurya A.K."/>
            <person name="Lian M.M."/>
            <person name="Swann J.B."/>
            <person name="Ohta Y."/>
            <person name="Flajnik M.F."/>
            <person name="Sutoh Y."/>
            <person name="Kasahara M."/>
            <person name="Hoon S."/>
            <person name="Gangu V."/>
            <person name="Roy S.W."/>
            <person name="Irimia M."/>
            <person name="Korzh V."/>
            <person name="Kondrychyn I."/>
            <person name="Lim Z.W."/>
            <person name="Tay B.H."/>
            <person name="Tohari S."/>
            <person name="Kong K.W."/>
            <person name="Ho S."/>
            <person name="Lorente-Galdos B."/>
            <person name="Quilez J."/>
            <person name="Marques-Bonet T."/>
            <person name="Raney B.J."/>
            <person name="Ingham P.W."/>
            <person name="Tay A."/>
            <person name="Hillier L.W."/>
            <person name="Minx P."/>
            <person name="Boehm T."/>
            <person name="Wilson R.K."/>
            <person name="Brenner S."/>
            <person name="Warren W.C."/>
        </authorList>
    </citation>
    <scope>NUCLEOTIDE SEQUENCE [LARGE SCALE GENOMIC DNA]</scope>
</reference>
<organism evidence="19 20">
    <name type="scientific">Callorhinchus milii</name>
    <name type="common">Ghost shark</name>
    <dbReference type="NCBI Taxonomy" id="7868"/>
    <lineage>
        <taxon>Eukaryota</taxon>
        <taxon>Metazoa</taxon>
        <taxon>Chordata</taxon>
        <taxon>Craniata</taxon>
        <taxon>Vertebrata</taxon>
        <taxon>Chondrichthyes</taxon>
        <taxon>Holocephali</taxon>
        <taxon>Chimaeriformes</taxon>
        <taxon>Callorhinchidae</taxon>
        <taxon>Callorhinchus</taxon>
    </lineage>
</organism>
<keyword evidence="20" id="KW-1185">Reference proteome</keyword>
<dbReference type="STRING" id="7868.ENSCMIP00000033144"/>
<feature type="transmembrane region" description="Helical" evidence="16">
    <location>
        <begin position="139"/>
        <end position="159"/>
    </location>
</feature>
<dbReference type="Pfam" id="PF23598">
    <property type="entry name" value="LRR_14"/>
    <property type="match status" value="1"/>
</dbReference>
<reference evidence="19" key="4">
    <citation type="submission" date="2025-08" db="UniProtKB">
        <authorList>
            <consortium name="Ensembl"/>
        </authorList>
    </citation>
    <scope>IDENTIFICATION</scope>
</reference>
<keyword evidence="6 16" id="KW-0812">Transmembrane</keyword>
<evidence type="ECO:0000256" key="8">
    <source>
        <dbReference type="ARBA" id="ARBA00022989"/>
    </source>
</evidence>
<dbReference type="Proteomes" id="UP000314986">
    <property type="component" value="Unassembled WGS sequence"/>
</dbReference>
<feature type="transmembrane region" description="Helical" evidence="16">
    <location>
        <begin position="30"/>
        <end position="48"/>
    </location>
</feature>
<evidence type="ECO:0000313" key="20">
    <source>
        <dbReference type="Proteomes" id="UP000314986"/>
    </source>
</evidence>
<comment type="catalytic activity">
    <reaction evidence="15">
        <text>chloride(in) = chloride(out)</text>
        <dbReference type="Rhea" id="RHEA:29823"/>
        <dbReference type="ChEBI" id="CHEBI:17996"/>
    </reaction>
</comment>
<evidence type="ECO:0000256" key="5">
    <source>
        <dbReference type="ARBA" id="ARBA00022614"/>
    </source>
</evidence>
<keyword evidence="3" id="KW-0813">Transport</keyword>
<feature type="domain" description="LRRC8 pannexin-like TM region" evidence="17">
    <location>
        <begin position="1"/>
        <end position="360"/>
    </location>
</feature>
<dbReference type="GO" id="GO:0005737">
    <property type="term" value="C:cytoplasm"/>
    <property type="evidence" value="ECO:0007669"/>
    <property type="project" value="TreeGrafter"/>
</dbReference>
<dbReference type="InterPro" id="IPR001611">
    <property type="entry name" value="Leu-rich_rpt"/>
</dbReference>
<dbReference type="PROSITE" id="PS51450">
    <property type="entry name" value="LRR"/>
    <property type="match status" value="4"/>
</dbReference>
<evidence type="ECO:0000256" key="10">
    <source>
        <dbReference type="ARBA" id="ARBA00023136"/>
    </source>
</evidence>
<evidence type="ECO:0000256" key="7">
    <source>
        <dbReference type="ARBA" id="ARBA00022737"/>
    </source>
</evidence>
<dbReference type="RefSeq" id="XP_007900957.1">
    <property type="nucleotide sequence ID" value="XM_007902766.2"/>
</dbReference>
<dbReference type="SUPFAM" id="SSF52058">
    <property type="entry name" value="L domain-like"/>
    <property type="match status" value="2"/>
</dbReference>